<organism evidence="2 3">
    <name type="scientific">Romanomermis culicivorax</name>
    <name type="common">Nematode worm</name>
    <dbReference type="NCBI Taxonomy" id="13658"/>
    <lineage>
        <taxon>Eukaryota</taxon>
        <taxon>Metazoa</taxon>
        <taxon>Ecdysozoa</taxon>
        <taxon>Nematoda</taxon>
        <taxon>Enoplea</taxon>
        <taxon>Dorylaimia</taxon>
        <taxon>Mermithida</taxon>
        <taxon>Mermithoidea</taxon>
        <taxon>Mermithidae</taxon>
        <taxon>Romanomermis</taxon>
    </lineage>
</organism>
<proteinExistence type="predicted"/>
<evidence type="ECO:0000313" key="3">
    <source>
        <dbReference type="WBParaSite" id="nRc.2.0.1.t20335-RA"/>
    </source>
</evidence>
<keyword evidence="2" id="KW-1185">Reference proteome</keyword>
<evidence type="ECO:0000256" key="1">
    <source>
        <dbReference type="SAM" id="MobiDB-lite"/>
    </source>
</evidence>
<feature type="compositionally biased region" description="Polar residues" evidence="1">
    <location>
        <begin position="120"/>
        <end position="144"/>
    </location>
</feature>
<dbReference type="Proteomes" id="UP000887565">
    <property type="component" value="Unplaced"/>
</dbReference>
<name>A0A915J1Q5_ROMCU</name>
<feature type="compositionally biased region" description="Polar residues" evidence="1">
    <location>
        <begin position="81"/>
        <end position="90"/>
    </location>
</feature>
<reference evidence="3" key="1">
    <citation type="submission" date="2022-11" db="UniProtKB">
        <authorList>
            <consortium name="WormBaseParasite"/>
        </authorList>
    </citation>
    <scope>IDENTIFICATION</scope>
</reference>
<accession>A0A915J1Q5</accession>
<dbReference type="AlphaFoldDB" id="A0A915J1Q5"/>
<feature type="region of interest" description="Disordered" evidence="1">
    <location>
        <begin position="76"/>
        <end position="144"/>
    </location>
</feature>
<sequence length="144" mass="15841">MAAQLDTSFGGYKEYSFPHYEANLNRGRDVSIPMGIHPDYTVKEKSKNVDGYDTGDPESILPANLVNAVTTRSMAKDVEKSNQAQVQPDGNQGKEVKESFRKKKWEKACGTTNKLRRVSGHTQSDTSSMGEPSTGKTTSFSSLM</sequence>
<dbReference type="WBParaSite" id="nRc.2.0.1.t20335-RA">
    <property type="protein sequence ID" value="nRc.2.0.1.t20335-RA"/>
    <property type="gene ID" value="nRc.2.0.1.g20335"/>
</dbReference>
<evidence type="ECO:0000313" key="2">
    <source>
        <dbReference type="Proteomes" id="UP000887565"/>
    </source>
</evidence>
<protein>
    <submittedName>
        <fullName evidence="3">Uncharacterized protein</fullName>
    </submittedName>
</protein>